<dbReference type="PANTHER" id="PTHR43540:SF6">
    <property type="entry name" value="ISOCHORISMATASE-LIKE DOMAIN-CONTAINING PROTEIN"/>
    <property type="match status" value="1"/>
</dbReference>
<dbReference type="CDD" id="cd01014">
    <property type="entry name" value="nicotinamidase_related"/>
    <property type="match status" value="1"/>
</dbReference>
<keyword evidence="4" id="KW-1185">Reference proteome</keyword>
<dbReference type="Gene3D" id="3.40.50.850">
    <property type="entry name" value="Isochorismatase-like"/>
    <property type="match status" value="1"/>
</dbReference>
<dbReference type="EMBL" id="JAENHO010000002">
    <property type="protein sequence ID" value="MBL7254154.1"/>
    <property type="molecule type" value="Genomic_DNA"/>
</dbReference>
<gene>
    <name evidence="3" type="ORF">JKJ07_07505</name>
</gene>
<dbReference type="SUPFAM" id="SSF52499">
    <property type="entry name" value="Isochorismatase-like hydrolases"/>
    <property type="match status" value="1"/>
</dbReference>
<evidence type="ECO:0000259" key="2">
    <source>
        <dbReference type="Pfam" id="PF00857"/>
    </source>
</evidence>
<accession>A0ABS1VHG9</accession>
<dbReference type="GO" id="GO:0016787">
    <property type="term" value="F:hydrolase activity"/>
    <property type="evidence" value="ECO:0007669"/>
    <property type="project" value="UniProtKB-KW"/>
</dbReference>
<dbReference type="PANTHER" id="PTHR43540">
    <property type="entry name" value="PEROXYUREIDOACRYLATE/UREIDOACRYLATE AMIDOHYDROLASE-RELATED"/>
    <property type="match status" value="1"/>
</dbReference>
<comment type="caution">
    <text evidence="3">The sequence shown here is derived from an EMBL/GenBank/DDBJ whole genome shotgun (WGS) entry which is preliminary data.</text>
</comment>
<dbReference type="Proteomes" id="UP000598996">
    <property type="component" value="Unassembled WGS sequence"/>
</dbReference>
<dbReference type="InterPro" id="IPR036380">
    <property type="entry name" value="Isochorismatase-like_sf"/>
</dbReference>
<dbReference type="InterPro" id="IPR050272">
    <property type="entry name" value="Isochorismatase-like_hydrls"/>
</dbReference>
<evidence type="ECO:0000313" key="3">
    <source>
        <dbReference type="EMBL" id="MBL7254154.1"/>
    </source>
</evidence>
<sequence length="194" mass="21004">MTTALLVIDVQESFRQRPLWSTLDNPALIANVARLVDAARTAGDRVVWVLHAEPGTGNLFDPASGHVRVVDELKPAPDEHVVVKTSHNAFSTTNLQQYLTSYGVTAVTTCGLRTEQCVETTTRVASDFGYEVTFVTDATGTFPIPHWTAPAEQTVADLLADPRTLAAADVVSRTEYALAGRFAAVRTVDDYLGE</sequence>
<dbReference type="Pfam" id="PF00857">
    <property type="entry name" value="Isochorismatase"/>
    <property type="match status" value="1"/>
</dbReference>
<feature type="domain" description="Isochorismatase-like" evidence="2">
    <location>
        <begin position="3"/>
        <end position="149"/>
    </location>
</feature>
<evidence type="ECO:0000313" key="4">
    <source>
        <dbReference type="Proteomes" id="UP000598996"/>
    </source>
</evidence>
<keyword evidence="1 3" id="KW-0378">Hydrolase</keyword>
<organism evidence="3 4">
    <name type="scientific">Paractinoplanes lichenicola</name>
    <dbReference type="NCBI Taxonomy" id="2802976"/>
    <lineage>
        <taxon>Bacteria</taxon>
        <taxon>Bacillati</taxon>
        <taxon>Actinomycetota</taxon>
        <taxon>Actinomycetes</taxon>
        <taxon>Micromonosporales</taxon>
        <taxon>Micromonosporaceae</taxon>
        <taxon>Paractinoplanes</taxon>
    </lineage>
</organism>
<dbReference type="InterPro" id="IPR000868">
    <property type="entry name" value="Isochorismatase-like_dom"/>
</dbReference>
<evidence type="ECO:0000256" key="1">
    <source>
        <dbReference type="ARBA" id="ARBA00022801"/>
    </source>
</evidence>
<name>A0ABS1VHG9_9ACTN</name>
<protein>
    <submittedName>
        <fullName evidence="3">Cysteine hydrolase</fullName>
    </submittedName>
</protein>
<proteinExistence type="predicted"/>
<reference evidence="3 4" key="1">
    <citation type="submission" date="2021-01" db="EMBL/GenBank/DDBJ databases">
        <title>Actinoplanes sp. nov. LDG1-01 isolated from lichen.</title>
        <authorList>
            <person name="Saeng-In P."/>
            <person name="Phongsopitanun W."/>
            <person name="Kanchanasin P."/>
            <person name="Yuki M."/>
            <person name="Kudo T."/>
            <person name="Ohkuma M."/>
            <person name="Tanasupawat S."/>
        </authorList>
    </citation>
    <scope>NUCLEOTIDE SEQUENCE [LARGE SCALE GENOMIC DNA]</scope>
    <source>
        <strain evidence="3 4">LDG1-01</strain>
    </source>
</reference>
<dbReference type="RefSeq" id="WP_202990492.1">
    <property type="nucleotide sequence ID" value="NZ_JAENHO010000002.1"/>
</dbReference>